<dbReference type="HOGENOM" id="CLU_1260261_0_0_10"/>
<dbReference type="Proteomes" id="UP000002774">
    <property type="component" value="Chromosome"/>
</dbReference>
<dbReference type="RefSeq" id="WP_008507254.1">
    <property type="nucleotide sequence ID" value="NZ_CM001403.1"/>
</dbReference>
<dbReference type="STRING" id="714943.Mucpa_2885"/>
<evidence type="ECO:0000313" key="2">
    <source>
        <dbReference type="Proteomes" id="UP000002774"/>
    </source>
</evidence>
<gene>
    <name evidence="1" type="ORF">Mucpa_2885</name>
</gene>
<dbReference type="AlphaFoldDB" id="H1YAF1"/>
<dbReference type="EMBL" id="CM001403">
    <property type="protein sequence ID" value="EHQ26994.1"/>
    <property type="molecule type" value="Genomic_DNA"/>
</dbReference>
<dbReference type="OrthoDB" id="9853442at2"/>
<accession>H1YAF1</accession>
<sequence>MYRVLLGIIFLCGLSELVKAQEEIRLYFVQKINISPADKNKLNQLPNATYAGAMVSIYQLTAGVKTDSVLVEAEDFQRWKDTVAFSAAVPASFITNAPGLSASPLLHIVYSKPGRGDFSLDIKGKEKPVSQIQLKIKSDPSGANVFLVPKIVWDRNPLFKRFDQSLLAHYNVYNGLTTVKVPVQEFVYVVVYSYNNHFKTIECRPSHLNPVDSVYLKLN</sequence>
<reference evidence="1" key="1">
    <citation type="submission" date="2011-09" db="EMBL/GenBank/DDBJ databases">
        <title>The permanent draft genome of Mucilaginibacter paludis DSM 18603.</title>
        <authorList>
            <consortium name="US DOE Joint Genome Institute (JGI-PGF)"/>
            <person name="Lucas S."/>
            <person name="Han J."/>
            <person name="Lapidus A."/>
            <person name="Bruce D."/>
            <person name="Goodwin L."/>
            <person name="Pitluck S."/>
            <person name="Peters L."/>
            <person name="Kyrpides N."/>
            <person name="Mavromatis K."/>
            <person name="Ivanova N."/>
            <person name="Mikhailova N."/>
            <person name="Held B."/>
            <person name="Detter J.C."/>
            <person name="Tapia R."/>
            <person name="Han C."/>
            <person name="Land M."/>
            <person name="Hauser L."/>
            <person name="Markowitz V."/>
            <person name="Cheng J.-F."/>
            <person name="Hugenholtz P."/>
            <person name="Woyke T."/>
            <person name="Wu D."/>
            <person name="Tindall B."/>
            <person name="Brambilla E."/>
            <person name="Klenk H.-P."/>
            <person name="Eisen J.A."/>
        </authorList>
    </citation>
    <scope>NUCLEOTIDE SEQUENCE [LARGE SCALE GENOMIC DNA]</scope>
    <source>
        <strain evidence="1">DSM 18603</strain>
    </source>
</reference>
<protein>
    <submittedName>
        <fullName evidence="1">Uncharacterized protein</fullName>
    </submittedName>
</protein>
<evidence type="ECO:0000313" key="1">
    <source>
        <dbReference type="EMBL" id="EHQ26994.1"/>
    </source>
</evidence>
<proteinExistence type="predicted"/>
<keyword evidence="2" id="KW-1185">Reference proteome</keyword>
<name>H1YAF1_9SPHI</name>
<organism evidence="1 2">
    <name type="scientific">Mucilaginibacter paludis DSM 18603</name>
    <dbReference type="NCBI Taxonomy" id="714943"/>
    <lineage>
        <taxon>Bacteria</taxon>
        <taxon>Pseudomonadati</taxon>
        <taxon>Bacteroidota</taxon>
        <taxon>Sphingobacteriia</taxon>
        <taxon>Sphingobacteriales</taxon>
        <taxon>Sphingobacteriaceae</taxon>
        <taxon>Mucilaginibacter</taxon>
    </lineage>
</organism>